<protein>
    <submittedName>
        <fullName evidence="7">5-methylthioribose kinase</fullName>
    </submittedName>
</protein>
<keyword evidence="4 7" id="KW-0418">Kinase</keyword>
<dbReference type="EMBL" id="FQYY01000010">
    <property type="protein sequence ID" value="SHJ19384.1"/>
    <property type="molecule type" value="Genomic_DNA"/>
</dbReference>
<feature type="domain" description="Aminoglycoside phosphotransferase" evidence="6">
    <location>
        <begin position="32"/>
        <end position="260"/>
    </location>
</feature>
<evidence type="ECO:0000313" key="8">
    <source>
        <dbReference type="Proteomes" id="UP000184225"/>
    </source>
</evidence>
<sequence>MFIDLQSPLHKVESFLHQIEFFSNKNEKITEITKPGEGNMNVVLRVKTNLRSFILKQSRPFVQKYKEIKAPIERIEVEHQFYKAIIANNTSLNQHIPQVLKFIKEHHLLILEDLGKCEDMTSLYSSYKIERNQLKLLVNIVSNIHKTKVANKYPENKELRKLNHQHIFELPFLENNGFSLNNVQEGLEKLSIPYKKDELLKEKIKKIGDKYLSEGTTLIHGDFYPGSWMSKQENIYIIDPEFSFLGFAEFDLGVLAAHFILISKDKAVIDTIEDFYPTTIESALLAQVTGIEIMRRLIGLAQLPIVLTLQEKENLLQLAYQLIMN</sequence>
<name>A0A1M6HB92_9FLAO</name>
<evidence type="ECO:0000256" key="5">
    <source>
        <dbReference type="ARBA" id="ARBA00022840"/>
    </source>
</evidence>
<dbReference type="SUPFAM" id="SSF56112">
    <property type="entry name" value="Protein kinase-like (PK-like)"/>
    <property type="match status" value="1"/>
</dbReference>
<evidence type="ECO:0000256" key="3">
    <source>
        <dbReference type="ARBA" id="ARBA00022741"/>
    </source>
</evidence>
<evidence type="ECO:0000256" key="1">
    <source>
        <dbReference type="ARBA" id="ARBA00010165"/>
    </source>
</evidence>
<dbReference type="Gene3D" id="3.90.1200.10">
    <property type="match status" value="1"/>
</dbReference>
<keyword evidence="2" id="KW-0808">Transferase</keyword>
<gene>
    <name evidence="7" type="ORF">SAMN04488096_11034</name>
</gene>
<dbReference type="Pfam" id="PF01636">
    <property type="entry name" value="APH"/>
    <property type="match status" value="1"/>
</dbReference>
<evidence type="ECO:0000256" key="4">
    <source>
        <dbReference type="ARBA" id="ARBA00022777"/>
    </source>
</evidence>
<dbReference type="RefSeq" id="WP_073153362.1">
    <property type="nucleotide sequence ID" value="NZ_FQYY01000010.1"/>
</dbReference>
<dbReference type="InterPro" id="IPR011009">
    <property type="entry name" value="Kinase-like_dom_sf"/>
</dbReference>
<keyword evidence="8" id="KW-1185">Reference proteome</keyword>
<reference evidence="7 8" key="1">
    <citation type="submission" date="2016-11" db="EMBL/GenBank/DDBJ databases">
        <authorList>
            <person name="Jaros S."/>
            <person name="Januszkiewicz K."/>
            <person name="Wedrychowicz H."/>
        </authorList>
    </citation>
    <scope>NUCLEOTIDE SEQUENCE [LARGE SCALE GENOMIC DNA]</scope>
    <source>
        <strain evidence="7 8">DSM 21425</strain>
    </source>
</reference>
<comment type="similarity">
    <text evidence="1">Belongs to the methylthioribose kinase family.</text>
</comment>
<dbReference type="Proteomes" id="UP000184225">
    <property type="component" value="Unassembled WGS sequence"/>
</dbReference>
<dbReference type="InterPro" id="IPR002575">
    <property type="entry name" value="Aminoglycoside_PTrfase"/>
</dbReference>
<evidence type="ECO:0000259" key="6">
    <source>
        <dbReference type="Pfam" id="PF01636"/>
    </source>
</evidence>
<dbReference type="Gene3D" id="3.30.200.20">
    <property type="entry name" value="Phosphorylase Kinase, domain 1"/>
    <property type="match status" value="1"/>
</dbReference>
<keyword evidence="3" id="KW-0547">Nucleotide-binding</keyword>
<keyword evidence="5" id="KW-0067">ATP-binding</keyword>
<dbReference type="GO" id="GO:0016301">
    <property type="term" value="F:kinase activity"/>
    <property type="evidence" value="ECO:0007669"/>
    <property type="project" value="UniProtKB-KW"/>
</dbReference>
<proteinExistence type="inferred from homology"/>
<dbReference type="AlphaFoldDB" id="A0A1M6HB92"/>
<evidence type="ECO:0000313" key="7">
    <source>
        <dbReference type="EMBL" id="SHJ19384.1"/>
    </source>
</evidence>
<dbReference type="OrthoDB" id="9777791at2"/>
<dbReference type="PANTHER" id="PTHR34273">
    <property type="entry name" value="METHYLTHIORIBOSE KINASE"/>
    <property type="match status" value="1"/>
</dbReference>
<organism evidence="7 8">
    <name type="scientific">Mesonia phycicola</name>
    <dbReference type="NCBI Taxonomy" id="579105"/>
    <lineage>
        <taxon>Bacteria</taxon>
        <taxon>Pseudomonadati</taxon>
        <taxon>Bacteroidota</taxon>
        <taxon>Flavobacteriia</taxon>
        <taxon>Flavobacteriales</taxon>
        <taxon>Flavobacteriaceae</taxon>
        <taxon>Mesonia</taxon>
    </lineage>
</organism>
<dbReference type="STRING" id="579105.SAMN04488096_11034"/>
<dbReference type="PANTHER" id="PTHR34273:SF2">
    <property type="entry name" value="METHYLTHIORIBOSE KINASE"/>
    <property type="match status" value="1"/>
</dbReference>
<accession>A0A1M6HB92</accession>
<evidence type="ECO:0000256" key="2">
    <source>
        <dbReference type="ARBA" id="ARBA00022679"/>
    </source>
</evidence>
<dbReference type="GO" id="GO:0005524">
    <property type="term" value="F:ATP binding"/>
    <property type="evidence" value="ECO:0007669"/>
    <property type="project" value="UniProtKB-KW"/>
</dbReference>